<evidence type="ECO:0000313" key="1">
    <source>
        <dbReference type="EMBL" id="KIE11607.1"/>
    </source>
</evidence>
<name>A0A0C1NA75_9CYAN</name>
<gene>
    <name evidence="1" type="ORF">DA73_0214860</name>
</gene>
<organism evidence="1">
    <name type="scientific">Tolypothrix bouteillei VB521301</name>
    <dbReference type="NCBI Taxonomy" id="1479485"/>
    <lineage>
        <taxon>Bacteria</taxon>
        <taxon>Bacillati</taxon>
        <taxon>Cyanobacteriota</taxon>
        <taxon>Cyanophyceae</taxon>
        <taxon>Nostocales</taxon>
        <taxon>Tolypothrichaceae</taxon>
        <taxon>Tolypothrix</taxon>
    </lineage>
</organism>
<sequence>MTASVSRIVNTVSHVIGMVSDEKLQQALNESFAEASESLQHCENFFALLPTHCWSNKMLATILNSWKATHLKMLAIYGLSCRLQRLAFTKSAQEREQLLLASAFNAESSYEDLGLDYEGITHAKLYEDLAGSFLGNYPWQFNEYCLPQASDFQKWIYHNMVVDDIYKGLFTNIFSEIYNHGEYTRALFAFSEFIDKYYQFSSEEKNKALYYISVHVADETEVAHFQVVVKALNEYSKATHIAIDYTQAKLLFKEYLTRLGNVMSALTVEMRQEINAAKHLLSVS</sequence>
<dbReference type="AlphaFoldDB" id="A0A0C1NA75"/>
<accession>A0A0C1NA75</accession>
<proteinExistence type="predicted"/>
<dbReference type="EMBL" id="JHEG02000046">
    <property type="protein sequence ID" value="KIE11607.1"/>
    <property type="molecule type" value="Genomic_DNA"/>
</dbReference>
<reference evidence="1" key="1">
    <citation type="journal article" date="2015" name="Genome Announc.">
        <title>Draft Genome Sequence of Tolypothrix boutellei Strain VB521301.</title>
        <authorList>
            <person name="Chandrababunaidu M.M."/>
            <person name="Singh D."/>
            <person name="Sen D."/>
            <person name="Bhan S."/>
            <person name="Das S."/>
            <person name="Gupta A."/>
            <person name="Adhikary S.P."/>
            <person name="Tripathy S."/>
        </authorList>
    </citation>
    <scope>NUCLEOTIDE SEQUENCE</scope>
    <source>
        <strain evidence="1">VB521301</strain>
    </source>
</reference>
<dbReference type="OrthoDB" id="507779at2"/>
<comment type="caution">
    <text evidence="1">The sequence shown here is derived from an EMBL/GenBank/DDBJ whole genome shotgun (WGS) entry which is preliminary data.</text>
</comment>
<protein>
    <submittedName>
        <fullName evidence="1">Uncharacterized protein</fullName>
    </submittedName>
</protein>